<reference evidence="2" key="1">
    <citation type="submission" date="2019-08" db="EMBL/GenBank/DDBJ databases">
        <authorList>
            <person name="Kucharzyk K."/>
            <person name="Murdoch R.W."/>
            <person name="Higgins S."/>
            <person name="Loffler F."/>
        </authorList>
    </citation>
    <scope>NUCLEOTIDE SEQUENCE</scope>
</reference>
<dbReference type="AlphaFoldDB" id="A0A644XSH6"/>
<evidence type="ECO:0000313" key="2">
    <source>
        <dbReference type="EMBL" id="MPM17223.1"/>
    </source>
</evidence>
<sequence>MDYISVKEAAEKWGITSRMVNYHCVAGRIKGAQKIGNMWVVPKDAAKPADGRRKQAEKPTIVRRG</sequence>
<gene>
    <name evidence="2" type="ORF">SDC9_63611</name>
</gene>
<proteinExistence type="predicted"/>
<comment type="caution">
    <text evidence="2">The sequence shown here is derived from an EMBL/GenBank/DDBJ whole genome shotgun (WGS) entry which is preliminary data.</text>
</comment>
<feature type="compositionally biased region" description="Basic and acidic residues" evidence="1">
    <location>
        <begin position="46"/>
        <end position="57"/>
    </location>
</feature>
<name>A0A644XSH6_9ZZZZ</name>
<evidence type="ECO:0000256" key="1">
    <source>
        <dbReference type="SAM" id="MobiDB-lite"/>
    </source>
</evidence>
<accession>A0A644XSH6</accession>
<dbReference type="EMBL" id="VSSQ01002756">
    <property type="protein sequence ID" value="MPM17223.1"/>
    <property type="molecule type" value="Genomic_DNA"/>
</dbReference>
<evidence type="ECO:0008006" key="3">
    <source>
        <dbReference type="Google" id="ProtNLM"/>
    </source>
</evidence>
<protein>
    <recommendedName>
        <fullName evidence="3">Helix-turn-helix domain-containing protein</fullName>
    </recommendedName>
</protein>
<feature type="region of interest" description="Disordered" evidence="1">
    <location>
        <begin position="46"/>
        <end position="65"/>
    </location>
</feature>
<organism evidence="2">
    <name type="scientific">bioreactor metagenome</name>
    <dbReference type="NCBI Taxonomy" id="1076179"/>
    <lineage>
        <taxon>unclassified sequences</taxon>
        <taxon>metagenomes</taxon>
        <taxon>ecological metagenomes</taxon>
    </lineage>
</organism>